<protein>
    <submittedName>
        <fullName evidence="1">Uncharacterized protein</fullName>
    </submittedName>
</protein>
<sequence>MNRLIGYLVVAAGCFAFSGPISAWMPSRNEATVYMLSCDEKPVDGVCRGTEMTVVPLTYRVLADQNSVSYWETDDPGRPQRFPYCFINDAKNWWCQWTEEEVPSAKFGMVAGKYAELATCRTIETTERLYEVSRWRWWFVRMHEKLA</sequence>
<reference evidence="1" key="1">
    <citation type="submission" date="2016-01" db="EMBL/GenBank/DDBJ databases">
        <authorList>
            <person name="Peeters C."/>
        </authorList>
    </citation>
    <scope>NUCLEOTIDE SEQUENCE [LARGE SCALE GENOMIC DNA]</scope>
    <source>
        <strain evidence="1">LMG 22937</strain>
    </source>
</reference>
<keyword evidence="2" id="KW-1185">Reference proteome</keyword>
<name>A0A158GHT2_9BURK</name>
<comment type="caution">
    <text evidence="1">The sequence shown here is derived from an EMBL/GenBank/DDBJ whole genome shotgun (WGS) entry which is preliminary data.</text>
</comment>
<accession>A0A158GHT2</accession>
<organism evidence="1 2">
    <name type="scientific">Caballeronia terrestris</name>
    <dbReference type="NCBI Taxonomy" id="1226301"/>
    <lineage>
        <taxon>Bacteria</taxon>
        <taxon>Pseudomonadati</taxon>
        <taxon>Pseudomonadota</taxon>
        <taxon>Betaproteobacteria</taxon>
        <taxon>Burkholderiales</taxon>
        <taxon>Burkholderiaceae</taxon>
        <taxon>Caballeronia</taxon>
    </lineage>
</organism>
<dbReference type="AlphaFoldDB" id="A0A158GHT2"/>
<evidence type="ECO:0000313" key="2">
    <source>
        <dbReference type="Proteomes" id="UP000054925"/>
    </source>
</evidence>
<dbReference type="RefSeq" id="WP_087655415.1">
    <property type="nucleotide sequence ID" value="NZ_FCOL02000005.1"/>
</dbReference>
<dbReference type="Proteomes" id="UP000054925">
    <property type="component" value="Unassembled WGS sequence"/>
</dbReference>
<proteinExistence type="predicted"/>
<dbReference type="EMBL" id="FCOL02000005">
    <property type="protein sequence ID" value="SAL31179.1"/>
    <property type="molecule type" value="Genomic_DNA"/>
</dbReference>
<evidence type="ECO:0000313" key="1">
    <source>
        <dbReference type="EMBL" id="SAL31179.1"/>
    </source>
</evidence>
<gene>
    <name evidence="1" type="ORF">AWB67_01300</name>
</gene>
<dbReference type="OrthoDB" id="9132976at2"/>